<feature type="transmembrane region" description="Helical" evidence="3">
    <location>
        <begin position="217"/>
        <end position="237"/>
    </location>
</feature>
<dbReference type="InterPro" id="IPR036834">
    <property type="entry name" value="Bcl-2-like_sf"/>
</dbReference>
<dbReference type="EMBL" id="CASHTH010002839">
    <property type="protein sequence ID" value="CAI8036003.1"/>
    <property type="molecule type" value="Genomic_DNA"/>
</dbReference>
<dbReference type="PANTHER" id="PTHR11256">
    <property type="entry name" value="BCL-2 RELATED"/>
    <property type="match status" value="1"/>
</dbReference>
<dbReference type="GO" id="GO:0051400">
    <property type="term" value="F:BH domain binding"/>
    <property type="evidence" value="ECO:0007669"/>
    <property type="project" value="TreeGrafter"/>
</dbReference>
<dbReference type="AlphaFoldDB" id="A0AA35SVB8"/>
<comment type="caution">
    <text evidence="5">The sequence shown here is derived from an EMBL/GenBank/DDBJ whole genome shotgun (WGS) entry which is preliminary data.</text>
</comment>
<feature type="transmembrane region" description="Helical" evidence="3">
    <location>
        <begin position="132"/>
        <end position="150"/>
    </location>
</feature>
<feature type="domain" description="Bcl-2 Bcl-2 homology region 1-3" evidence="4">
    <location>
        <begin position="81"/>
        <end position="183"/>
    </location>
</feature>
<dbReference type="SMART" id="SM00337">
    <property type="entry name" value="BCL"/>
    <property type="match status" value="1"/>
</dbReference>
<evidence type="ECO:0000256" key="3">
    <source>
        <dbReference type="SAM" id="Phobius"/>
    </source>
</evidence>
<dbReference type="CDD" id="cd06845">
    <property type="entry name" value="Bcl-2_like"/>
    <property type="match status" value="1"/>
</dbReference>
<keyword evidence="3" id="KW-0472">Membrane</keyword>
<dbReference type="InterPro" id="IPR046371">
    <property type="entry name" value="Bcl-2_BH1-3"/>
</dbReference>
<organism evidence="5 6">
    <name type="scientific">Geodia barretti</name>
    <name type="common">Barrett's horny sponge</name>
    <dbReference type="NCBI Taxonomy" id="519541"/>
    <lineage>
        <taxon>Eukaryota</taxon>
        <taxon>Metazoa</taxon>
        <taxon>Porifera</taxon>
        <taxon>Demospongiae</taxon>
        <taxon>Heteroscleromorpha</taxon>
        <taxon>Tetractinellida</taxon>
        <taxon>Astrophorina</taxon>
        <taxon>Geodiidae</taxon>
        <taxon>Geodia</taxon>
    </lineage>
</organism>
<dbReference type="InterPro" id="IPR002475">
    <property type="entry name" value="Bcl2-like"/>
</dbReference>
<name>A0AA35SVB8_GEOBA</name>
<dbReference type="Pfam" id="PF00452">
    <property type="entry name" value="Bcl-2"/>
    <property type="match status" value="1"/>
</dbReference>
<dbReference type="GO" id="GO:0001836">
    <property type="term" value="P:release of cytochrome c from mitochondria"/>
    <property type="evidence" value="ECO:0007669"/>
    <property type="project" value="TreeGrafter"/>
</dbReference>
<dbReference type="PRINTS" id="PR01862">
    <property type="entry name" value="BCL2FAMILY"/>
</dbReference>
<evidence type="ECO:0000313" key="6">
    <source>
        <dbReference type="Proteomes" id="UP001174909"/>
    </source>
</evidence>
<keyword evidence="3" id="KW-0812">Transmembrane</keyword>
<proteinExistence type="inferred from homology"/>
<dbReference type="GO" id="GO:0042981">
    <property type="term" value="P:regulation of apoptotic process"/>
    <property type="evidence" value="ECO:0007669"/>
    <property type="project" value="InterPro"/>
</dbReference>
<dbReference type="GO" id="GO:0097192">
    <property type="term" value="P:extrinsic apoptotic signaling pathway in absence of ligand"/>
    <property type="evidence" value="ECO:0007669"/>
    <property type="project" value="TreeGrafter"/>
</dbReference>
<dbReference type="Proteomes" id="UP001174909">
    <property type="component" value="Unassembled WGS sequence"/>
</dbReference>
<dbReference type="Gene3D" id="1.10.437.10">
    <property type="entry name" value="Blc2-like"/>
    <property type="match status" value="1"/>
</dbReference>
<accession>A0AA35SVB8</accession>
<sequence length="242" mass="26803">MATGGSRAGPGGRANGRNYSRLELQNTAVMEELYRIHLSEELVRANGLGSKLEREPATTAGAGVELSEEERQTAADAAERITRVIARTPGIRVERTVRDYKSENGGWDVNADNVESEFREVERRTFSDGVHWGRVIAFLAFSVSFAAYVSSRGIHGGAYSVFNWTTRVLNDNLAEFIRRENGWRGLISYADTLLRAQERQQREEVDHPAHRPQQRGVWDAVAGIGVIGVGTLLAIGMRQAFS</sequence>
<dbReference type="InterPro" id="IPR026298">
    <property type="entry name" value="Bcl-2_fam"/>
</dbReference>
<gene>
    <name evidence="5" type="ORF">GBAR_LOCUS20199</name>
</gene>
<dbReference type="GO" id="GO:0008630">
    <property type="term" value="P:intrinsic apoptotic signaling pathway in response to DNA damage"/>
    <property type="evidence" value="ECO:0007669"/>
    <property type="project" value="TreeGrafter"/>
</dbReference>
<keyword evidence="2" id="KW-0053">Apoptosis</keyword>
<dbReference type="SUPFAM" id="SSF56854">
    <property type="entry name" value="Bcl-2 inhibitors of programmed cell death"/>
    <property type="match status" value="1"/>
</dbReference>
<evidence type="ECO:0000313" key="5">
    <source>
        <dbReference type="EMBL" id="CAI8036003.1"/>
    </source>
</evidence>
<dbReference type="GO" id="GO:0005741">
    <property type="term" value="C:mitochondrial outer membrane"/>
    <property type="evidence" value="ECO:0007669"/>
    <property type="project" value="TreeGrafter"/>
</dbReference>
<evidence type="ECO:0000256" key="2">
    <source>
        <dbReference type="ARBA" id="ARBA00022703"/>
    </source>
</evidence>
<protein>
    <submittedName>
        <fullName evidence="5">Apoptosis regulator R1</fullName>
    </submittedName>
</protein>
<comment type="similarity">
    <text evidence="1">Belongs to the Bcl-2 family.</text>
</comment>
<keyword evidence="3" id="KW-1133">Transmembrane helix</keyword>
<evidence type="ECO:0000256" key="1">
    <source>
        <dbReference type="ARBA" id="ARBA00009458"/>
    </source>
</evidence>
<evidence type="ECO:0000259" key="4">
    <source>
        <dbReference type="SMART" id="SM00337"/>
    </source>
</evidence>
<reference evidence="5" key="1">
    <citation type="submission" date="2023-03" db="EMBL/GenBank/DDBJ databases">
        <authorList>
            <person name="Steffen K."/>
            <person name="Cardenas P."/>
        </authorList>
    </citation>
    <scope>NUCLEOTIDE SEQUENCE</scope>
</reference>
<keyword evidence="6" id="KW-1185">Reference proteome</keyword>
<dbReference type="PROSITE" id="PS50062">
    <property type="entry name" value="BCL2_FAMILY"/>
    <property type="match status" value="1"/>
</dbReference>